<dbReference type="PANTHER" id="PTHR23502">
    <property type="entry name" value="MAJOR FACILITATOR SUPERFAMILY"/>
    <property type="match status" value="1"/>
</dbReference>
<sequence>MTIALERVPSSASRSFGANKGPPIVADNSYSSAGAVHRTSSSDEETAAEIPRHNDAASFTHDSSNKTKEEVPADIEAIREKNDLTKTNEEKQREGEHDLQPREEDGKIVLTERAGYLSTGYSYPTWKKWAILCVIFAVQVSMNFNTSVYPNAVVGVAEKYRVSEPAARSKEIGRWPVLQLSLFLVNIWQILAALAPNYGSLIAARFLGGLFTAGGSVTLGMVADLWEPDEQQFAVAFVVLSSVGGTSVSPFVGGFIQAYLKLEWNFWIQLIFGGVVQIAHFFFVPETRSTILLDREAKRRRKSGENNIYGPNEVRTERFSMKEIGTYWLRPFESLLCFSSHCFLSFQLVYKQWGFSTVQIGLAFIPINLGYLLAYFIFVPRFRWERKRRVRDPDALAPEARLWLLHCLAPLEALGLFGFAWTSLGPPQVHWIAPMIFSCMIAIANYAIYMATIDYMIAAYGPYSASATGGNALARDFLAGISAMYATTLYETLGLEWASTLLAFLAIIVVIPVYIFYWKGPAIRERSRFAQSLAEDRKANGGMRTDQDEKAENGTMYRRRKQMYIDLSCEWIHAHFFNGERRGT</sequence>
<dbReference type="PANTHER" id="PTHR23502:SF3">
    <property type="entry name" value="MAJOR FACILITATOR SUPERFAMILY (MFS) PROFILE DOMAIN-CONTAINING PROTEIN-RELATED"/>
    <property type="match status" value="1"/>
</dbReference>
<evidence type="ECO:0000256" key="5">
    <source>
        <dbReference type="SAM" id="MobiDB-lite"/>
    </source>
</evidence>
<dbReference type="OrthoDB" id="5376138at2759"/>
<dbReference type="GO" id="GO:0022857">
    <property type="term" value="F:transmembrane transporter activity"/>
    <property type="evidence" value="ECO:0007669"/>
    <property type="project" value="InterPro"/>
</dbReference>
<dbReference type="SUPFAM" id="SSF103473">
    <property type="entry name" value="MFS general substrate transporter"/>
    <property type="match status" value="1"/>
</dbReference>
<feature type="transmembrane region" description="Helical" evidence="6">
    <location>
        <begin position="431"/>
        <end position="451"/>
    </location>
</feature>
<dbReference type="Proteomes" id="UP000179920">
    <property type="component" value="Chromosome X"/>
</dbReference>
<feature type="transmembrane region" description="Helical" evidence="6">
    <location>
        <begin position="233"/>
        <end position="260"/>
    </location>
</feature>
<reference evidence="8" key="1">
    <citation type="submission" date="2016-04" db="EMBL/GenBank/DDBJ databases">
        <authorList>
            <person name="Guldener U."/>
            <person name="Guldener U."/>
        </authorList>
    </citation>
    <scope>NUCLEOTIDE SEQUENCE [LARGE SCALE GENOMIC DNA]</scope>
    <source>
        <strain evidence="8">UB2112</strain>
    </source>
</reference>
<dbReference type="EMBL" id="LT558126">
    <property type="protein sequence ID" value="SAM83463.1"/>
    <property type="molecule type" value="Genomic_DNA"/>
</dbReference>
<feature type="transmembrane region" description="Helical" evidence="6">
    <location>
        <begin position="202"/>
        <end position="226"/>
    </location>
</feature>
<name>A0A1K0HFX7_9BASI</name>
<dbReference type="GO" id="GO:0005886">
    <property type="term" value="C:plasma membrane"/>
    <property type="evidence" value="ECO:0007669"/>
    <property type="project" value="TreeGrafter"/>
</dbReference>
<evidence type="ECO:0000256" key="1">
    <source>
        <dbReference type="ARBA" id="ARBA00004141"/>
    </source>
</evidence>
<evidence type="ECO:0000256" key="2">
    <source>
        <dbReference type="ARBA" id="ARBA00022692"/>
    </source>
</evidence>
<feature type="transmembrane region" description="Helical" evidence="6">
    <location>
        <begin position="356"/>
        <end position="379"/>
    </location>
</feature>
<feature type="transmembrane region" description="Helical" evidence="6">
    <location>
        <begin position="266"/>
        <end position="285"/>
    </location>
</feature>
<dbReference type="Gene3D" id="1.20.1250.20">
    <property type="entry name" value="MFS general substrate transporter like domains"/>
    <property type="match status" value="1"/>
</dbReference>
<feature type="transmembrane region" description="Helical" evidence="6">
    <location>
        <begin position="177"/>
        <end position="196"/>
    </location>
</feature>
<proteinExistence type="predicted"/>
<dbReference type="InterPro" id="IPR011701">
    <property type="entry name" value="MFS"/>
</dbReference>
<dbReference type="InterPro" id="IPR036259">
    <property type="entry name" value="MFS_trans_sf"/>
</dbReference>
<evidence type="ECO:0000256" key="6">
    <source>
        <dbReference type="SAM" id="Phobius"/>
    </source>
</evidence>
<evidence type="ECO:0000313" key="7">
    <source>
        <dbReference type="EMBL" id="SAM83463.1"/>
    </source>
</evidence>
<comment type="subcellular location">
    <subcellularLocation>
        <location evidence="1">Membrane</location>
        <topology evidence="1">Multi-pass membrane protein</topology>
    </subcellularLocation>
</comment>
<accession>A0A1K0HFX7</accession>
<keyword evidence="2 6" id="KW-0812">Transmembrane</keyword>
<feature type="transmembrane region" description="Helical" evidence="6">
    <location>
        <begin position="400"/>
        <end position="419"/>
    </location>
</feature>
<keyword evidence="3 6" id="KW-1133">Transmembrane helix</keyword>
<feature type="region of interest" description="Disordered" evidence="5">
    <location>
        <begin position="1"/>
        <end position="105"/>
    </location>
</feature>
<evidence type="ECO:0000256" key="4">
    <source>
        <dbReference type="ARBA" id="ARBA00023136"/>
    </source>
</evidence>
<feature type="compositionally biased region" description="Basic and acidic residues" evidence="5">
    <location>
        <begin position="63"/>
        <end position="105"/>
    </location>
</feature>
<dbReference type="Pfam" id="PF07690">
    <property type="entry name" value="MFS_1"/>
    <property type="match status" value="1"/>
</dbReference>
<feature type="transmembrane region" description="Helical" evidence="6">
    <location>
        <begin position="497"/>
        <end position="518"/>
    </location>
</feature>
<keyword evidence="4 6" id="KW-0472">Membrane</keyword>
<organism evidence="7 8">
    <name type="scientific">Ustilago bromivora</name>
    <dbReference type="NCBI Taxonomy" id="307758"/>
    <lineage>
        <taxon>Eukaryota</taxon>
        <taxon>Fungi</taxon>
        <taxon>Dikarya</taxon>
        <taxon>Basidiomycota</taxon>
        <taxon>Ustilaginomycotina</taxon>
        <taxon>Ustilaginomycetes</taxon>
        <taxon>Ustilaginales</taxon>
        <taxon>Ustilaginaceae</taxon>
        <taxon>Ustilago</taxon>
    </lineage>
</organism>
<dbReference type="AlphaFoldDB" id="A0A1K0HFX7"/>
<evidence type="ECO:0000313" key="8">
    <source>
        <dbReference type="Proteomes" id="UP000179920"/>
    </source>
</evidence>
<evidence type="ECO:0000256" key="3">
    <source>
        <dbReference type="ARBA" id="ARBA00022989"/>
    </source>
</evidence>
<gene>
    <name evidence="7" type="ORF">UBRO_05555</name>
</gene>
<protein>
    <submittedName>
        <fullName evidence="7">Related to multidrug resistant protein</fullName>
    </submittedName>
</protein>